<evidence type="ECO:0000313" key="2">
    <source>
        <dbReference type="EMBL" id="KGX92297.1"/>
    </source>
</evidence>
<organism evidence="2 3">
    <name type="scientific">Pontibacillus halophilus JSM 076056 = DSM 19796</name>
    <dbReference type="NCBI Taxonomy" id="1385510"/>
    <lineage>
        <taxon>Bacteria</taxon>
        <taxon>Bacillati</taxon>
        <taxon>Bacillota</taxon>
        <taxon>Bacilli</taxon>
        <taxon>Bacillales</taxon>
        <taxon>Bacillaceae</taxon>
        <taxon>Pontibacillus</taxon>
    </lineage>
</organism>
<dbReference type="AlphaFoldDB" id="A0A0A5I8X9"/>
<feature type="transmembrane region" description="Helical" evidence="1">
    <location>
        <begin position="39"/>
        <end position="55"/>
    </location>
</feature>
<protein>
    <submittedName>
        <fullName evidence="2">Uncharacterized protein</fullName>
    </submittedName>
</protein>
<keyword evidence="3" id="KW-1185">Reference proteome</keyword>
<dbReference type="EMBL" id="AVPE01000007">
    <property type="protein sequence ID" value="KGX92297.1"/>
    <property type="molecule type" value="Genomic_DNA"/>
</dbReference>
<proteinExistence type="predicted"/>
<keyword evidence="1" id="KW-0472">Membrane</keyword>
<evidence type="ECO:0000256" key="1">
    <source>
        <dbReference type="SAM" id="Phobius"/>
    </source>
</evidence>
<dbReference type="Proteomes" id="UP000030528">
    <property type="component" value="Unassembled WGS sequence"/>
</dbReference>
<reference evidence="2 3" key="1">
    <citation type="submission" date="2013-08" db="EMBL/GenBank/DDBJ databases">
        <authorList>
            <person name="Huang J."/>
            <person name="Wang G."/>
        </authorList>
    </citation>
    <scope>NUCLEOTIDE SEQUENCE [LARGE SCALE GENOMIC DNA]</scope>
    <source>
        <strain evidence="2 3">JSM 076056</strain>
    </source>
</reference>
<comment type="caution">
    <text evidence="2">The sequence shown here is derived from an EMBL/GenBank/DDBJ whole genome shotgun (WGS) entry which is preliminary data.</text>
</comment>
<name>A0A0A5I8X9_9BACI</name>
<keyword evidence="1" id="KW-1133">Transmembrane helix</keyword>
<evidence type="ECO:0000313" key="3">
    <source>
        <dbReference type="Proteomes" id="UP000030528"/>
    </source>
</evidence>
<accession>A0A0A5I8X9</accession>
<dbReference type="RefSeq" id="WP_026799613.1">
    <property type="nucleotide sequence ID" value="NZ_AULI01000002.1"/>
</dbReference>
<feature type="transmembrane region" description="Helical" evidence="1">
    <location>
        <begin position="62"/>
        <end position="81"/>
    </location>
</feature>
<gene>
    <name evidence="2" type="ORF">N781_18370</name>
</gene>
<keyword evidence="1" id="KW-0812">Transmembrane</keyword>
<feature type="transmembrane region" description="Helical" evidence="1">
    <location>
        <begin position="17"/>
        <end position="33"/>
    </location>
</feature>
<sequence length="82" mass="8449">MNEATHTAGIKAMNKKALGSILIGTLAIIGPLLAEKGSILNIAGFILALMAVREIKLRGESGLAIACTAVALNLFGVITLMM</sequence>